<dbReference type="Proteomes" id="UP000578531">
    <property type="component" value="Unassembled WGS sequence"/>
</dbReference>
<keyword evidence="4" id="KW-1185">Reference proteome</keyword>
<dbReference type="PANTHER" id="PTHR38790">
    <property type="entry name" value="2EXR DOMAIN-CONTAINING PROTEIN-RELATED"/>
    <property type="match status" value="1"/>
</dbReference>
<reference evidence="3 4" key="1">
    <citation type="journal article" date="2020" name="Genomics">
        <title>Complete, high-quality genomes from long-read metagenomic sequencing of two wolf lichen thalli reveals enigmatic genome architecture.</title>
        <authorList>
            <person name="McKenzie S.K."/>
            <person name="Walston R.F."/>
            <person name="Allen J.L."/>
        </authorList>
    </citation>
    <scope>NUCLEOTIDE SEQUENCE [LARGE SCALE GENOMIC DNA]</scope>
    <source>
        <strain evidence="3">WasteWater2</strain>
    </source>
</reference>
<evidence type="ECO:0000256" key="1">
    <source>
        <dbReference type="SAM" id="MobiDB-lite"/>
    </source>
</evidence>
<dbReference type="OrthoDB" id="5413827at2759"/>
<protein>
    <recommendedName>
        <fullName evidence="2">DUF7730 domain-containing protein</fullName>
    </recommendedName>
</protein>
<dbReference type="InterPro" id="IPR056632">
    <property type="entry name" value="DUF7730"/>
</dbReference>
<dbReference type="AlphaFoldDB" id="A0A8H6L381"/>
<evidence type="ECO:0000259" key="2">
    <source>
        <dbReference type="Pfam" id="PF24864"/>
    </source>
</evidence>
<organism evidence="3 4">
    <name type="scientific">Letharia columbiana</name>
    <dbReference type="NCBI Taxonomy" id="112416"/>
    <lineage>
        <taxon>Eukaryota</taxon>
        <taxon>Fungi</taxon>
        <taxon>Dikarya</taxon>
        <taxon>Ascomycota</taxon>
        <taxon>Pezizomycotina</taxon>
        <taxon>Lecanoromycetes</taxon>
        <taxon>OSLEUM clade</taxon>
        <taxon>Lecanoromycetidae</taxon>
        <taxon>Lecanorales</taxon>
        <taxon>Lecanorineae</taxon>
        <taxon>Parmeliaceae</taxon>
        <taxon>Letharia</taxon>
    </lineage>
</organism>
<comment type="caution">
    <text evidence="3">The sequence shown here is derived from an EMBL/GenBank/DDBJ whole genome shotgun (WGS) entry which is preliminary data.</text>
</comment>
<dbReference type="EMBL" id="JACCJC010000034">
    <property type="protein sequence ID" value="KAF6233831.1"/>
    <property type="molecule type" value="Genomic_DNA"/>
</dbReference>
<feature type="domain" description="DUF7730" evidence="2">
    <location>
        <begin position="16"/>
        <end position="116"/>
    </location>
</feature>
<sequence>MIPFYAPHEYLRHKAQEHFYATHPGSFEQPDKTHGFRSRSSQDGSRHHECQENFSLAILQTCRQIYHEVKDVLYFSNTFSFRNPPALPLFASSLLKSSANPRFATRSLHLSIQLRHGSDHDEWNIAIRHIPIYIRTVQSLCINLNLDIADPDYLVIQYSAIMSSTFHLVGEPYQLRFLPLKTLVVIVADEDWAVTRRREERFSTLEDESPETGTCEKVHHLCRE</sequence>
<gene>
    <name evidence="3" type="ORF">HO173_008043</name>
</gene>
<accession>A0A8H6L381</accession>
<dbReference type="GeneID" id="59289699"/>
<name>A0A8H6L381_9LECA</name>
<proteinExistence type="predicted"/>
<dbReference type="RefSeq" id="XP_037163240.1">
    <property type="nucleotide sequence ID" value="XM_037309943.1"/>
</dbReference>
<evidence type="ECO:0000313" key="3">
    <source>
        <dbReference type="EMBL" id="KAF6233831.1"/>
    </source>
</evidence>
<evidence type="ECO:0000313" key="4">
    <source>
        <dbReference type="Proteomes" id="UP000578531"/>
    </source>
</evidence>
<dbReference type="Pfam" id="PF24864">
    <property type="entry name" value="DUF7730"/>
    <property type="match status" value="1"/>
</dbReference>
<feature type="region of interest" description="Disordered" evidence="1">
    <location>
        <begin position="23"/>
        <end position="46"/>
    </location>
</feature>